<gene>
    <name evidence="2" type="ORF">EHLA_1137</name>
</gene>
<proteinExistence type="predicted"/>
<name>A0A285PQH9_9FIRM</name>
<accession>A0A285PQH9</accession>
<evidence type="ECO:0000313" key="2">
    <source>
        <dbReference type="EMBL" id="SOB71869.1"/>
    </source>
</evidence>
<dbReference type="EMBL" id="LT907978">
    <property type="protein sequence ID" value="SOB71869.1"/>
    <property type="molecule type" value="Genomic_DNA"/>
</dbReference>
<feature type="domain" description="Transposase IS200-like" evidence="1">
    <location>
        <begin position="10"/>
        <end position="130"/>
    </location>
</feature>
<dbReference type="KEGG" id="ehl:EHLA_1137"/>
<dbReference type="InterPro" id="IPR002686">
    <property type="entry name" value="Transposase_17"/>
</dbReference>
<dbReference type="AlphaFoldDB" id="A0A285PQH9"/>
<dbReference type="SUPFAM" id="SSF143422">
    <property type="entry name" value="Transposase IS200-like"/>
    <property type="match status" value="1"/>
</dbReference>
<dbReference type="RefSeq" id="WP_096239658.1">
    <property type="nucleotide sequence ID" value="NZ_LT907978.1"/>
</dbReference>
<dbReference type="GO" id="GO:0004803">
    <property type="term" value="F:transposase activity"/>
    <property type="evidence" value="ECO:0007669"/>
    <property type="project" value="InterPro"/>
</dbReference>
<dbReference type="Pfam" id="PF01797">
    <property type="entry name" value="Y1_Tnp"/>
    <property type="match status" value="1"/>
</dbReference>
<dbReference type="Gene3D" id="3.30.70.1290">
    <property type="entry name" value="Transposase IS200-like"/>
    <property type="match status" value="1"/>
</dbReference>
<evidence type="ECO:0000259" key="1">
    <source>
        <dbReference type="SMART" id="SM01321"/>
    </source>
</evidence>
<dbReference type="GO" id="GO:0006313">
    <property type="term" value="P:DNA transposition"/>
    <property type="evidence" value="ECO:0007669"/>
    <property type="project" value="InterPro"/>
</dbReference>
<dbReference type="PANTHER" id="PTHR33360">
    <property type="entry name" value="TRANSPOSASE FOR INSERTION SEQUENCE ELEMENT IS200"/>
    <property type="match status" value="1"/>
</dbReference>
<keyword evidence="3" id="KW-1185">Reference proteome</keyword>
<protein>
    <submittedName>
        <fullName evidence="2">Transposase IS200 like</fullName>
    </submittedName>
</protein>
<sequence>MKIRRERHRVWSLSYHAVFVVKYRKPCITDEIADFLLDEMRHLLEGWGGELIEGKADRDHLHLLFSLPPDKELARYIGLMKQVSARQVRKKYKEQLKEYLWGDSFWTDGYYLGSTGGANLEVIEEYIKKQGQPKRKYVRKSELS</sequence>
<dbReference type="PANTHER" id="PTHR33360:SF4">
    <property type="entry name" value="TRANSPOSASE IS200-LIKE PROTEIN"/>
    <property type="match status" value="1"/>
</dbReference>
<dbReference type="SMART" id="SM01321">
    <property type="entry name" value="Y1_Tnp"/>
    <property type="match status" value="1"/>
</dbReference>
<organism evidence="2 3">
    <name type="scientific">Anaerobutyricum hallii</name>
    <dbReference type="NCBI Taxonomy" id="39488"/>
    <lineage>
        <taxon>Bacteria</taxon>
        <taxon>Bacillati</taxon>
        <taxon>Bacillota</taxon>
        <taxon>Clostridia</taxon>
        <taxon>Lachnospirales</taxon>
        <taxon>Lachnospiraceae</taxon>
        <taxon>Anaerobutyricum</taxon>
    </lineage>
</organism>
<dbReference type="Proteomes" id="UP000217549">
    <property type="component" value="Chromosome I"/>
</dbReference>
<evidence type="ECO:0000313" key="3">
    <source>
        <dbReference type="Proteomes" id="UP000217549"/>
    </source>
</evidence>
<dbReference type="GO" id="GO:0003677">
    <property type="term" value="F:DNA binding"/>
    <property type="evidence" value="ECO:0007669"/>
    <property type="project" value="InterPro"/>
</dbReference>
<dbReference type="NCBIfam" id="NF033573">
    <property type="entry name" value="transpos_IS200"/>
    <property type="match status" value="1"/>
</dbReference>
<dbReference type="InterPro" id="IPR036515">
    <property type="entry name" value="Transposase_17_sf"/>
</dbReference>
<reference evidence="3" key="1">
    <citation type="submission" date="2017-09" db="EMBL/GenBank/DDBJ databases">
        <authorList>
            <person name="Shetty A S."/>
        </authorList>
    </citation>
    <scope>NUCLEOTIDE SEQUENCE [LARGE SCALE GENOMIC DNA]</scope>
</reference>